<dbReference type="Proteomes" id="UP000479000">
    <property type="component" value="Unassembled WGS sequence"/>
</dbReference>
<dbReference type="AlphaFoldDB" id="A0A6H5HNH6"/>
<sequence>RCTDIYEFLKKWYVCLQRPPVLDDVNSVPHHPEAPEEHNRLFSRRRLSGDSWNDRLQRADSNRPLMHSDHWSLTTSSGFTQLHGLNLFGMRSYRSGTILGWPDQTDSEYRFCMAVILGNVGPDDPEVREAILLEQDTQF</sequence>
<keyword evidence="2" id="KW-1185">Reference proteome</keyword>
<protein>
    <submittedName>
        <fullName evidence="1">Uncharacterized protein</fullName>
    </submittedName>
</protein>
<feature type="non-terminal residue" evidence="1">
    <location>
        <position position="1"/>
    </location>
</feature>
<dbReference type="EMBL" id="CADCXU010032515">
    <property type="protein sequence ID" value="CAB0018306.1"/>
    <property type="molecule type" value="Genomic_DNA"/>
</dbReference>
<name>A0A6H5HNH6_9HEMI</name>
<accession>A0A6H5HNH6</accession>
<evidence type="ECO:0000313" key="1">
    <source>
        <dbReference type="EMBL" id="CAB0018306.1"/>
    </source>
</evidence>
<gene>
    <name evidence="1" type="ORF">NTEN_LOCUS22215</name>
</gene>
<organism evidence="1 2">
    <name type="scientific">Nesidiocoris tenuis</name>
    <dbReference type="NCBI Taxonomy" id="355587"/>
    <lineage>
        <taxon>Eukaryota</taxon>
        <taxon>Metazoa</taxon>
        <taxon>Ecdysozoa</taxon>
        <taxon>Arthropoda</taxon>
        <taxon>Hexapoda</taxon>
        <taxon>Insecta</taxon>
        <taxon>Pterygota</taxon>
        <taxon>Neoptera</taxon>
        <taxon>Paraneoptera</taxon>
        <taxon>Hemiptera</taxon>
        <taxon>Heteroptera</taxon>
        <taxon>Panheteroptera</taxon>
        <taxon>Cimicomorpha</taxon>
        <taxon>Miridae</taxon>
        <taxon>Dicyphina</taxon>
        <taxon>Nesidiocoris</taxon>
    </lineage>
</organism>
<proteinExistence type="predicted"/>
<reference evidence="1 2" key="1">
    <citation type="submission" date="2020-02" db="EMBL/GenBank/DDBJ databases">
        <authorList>
            <person name="Ferguson B K."/>
        </authorList>
    </citation>
    <scope>NUCLEOTIDE SEQUENCE [LARGE SCALE GENOMIC DNA]</scope>
</reference>
<evidence type="ECO:0000313" key="2">
    <source>
        <dbReference type="Proteomes" id="UP000479000"/>
    </source>
</evidence>